<name>A0ACC0G6E7_9ERIC</name>
<protein>
    <submittedName>
        <fullName evidence="1">Protein NRT1/ PTR FAMILY 5.6</fullName>
    </submittedName>
</protein>
<dbReference type="EMBL" id="CM045767">
    <property type="protein sequence ID" value="KAI7996620.1"/>
    <property type="molecule type" value="Genomic_DNA"/>
</dbReference>
<organism evidence="1 2">
    <name type="scientific">Camellia lanceoleosa</name>
    <dbReference type="NCBI Taxonomy" id="1840588"/>
    <lineage>
        <taxon>Eukaryota</taxon>
        <taxon>Viridiplantae</taxon>
        <taxon>Streptophyta</taxon>
        <taxon>Embryophyta</taxon>
        <taxon>Tracheophyta</taxon>
        <taxon>Spermatophyta</taxon>
        <taxon>Magnoliopsida</taxon>
        <taxon>eudicotyledons</taxon>
        <taxon>Gunneridae</taxon>
        <taxon>Pentapetalae</taxon>
        <taxon>asterids</taxon>
        <taxon>Ericales</taxon>
        <taxon>Theaceae</taxon>
        <taxon>Camellia</taxon>
    </lineage>
</organism>
<gene>
    <name evidence="1" type="ORF">LOK49_LG10G02136</name>
</gene>
<dbReference type="Proteomes" id="UP001060215">
    <property type="component" value="Chromosome 10"/>
</dbReference>
<evidence type="ECO:0000313" key="1">
    <source>
        <dbReference type="EMBL" id="KAI7996620.1"/>
    </source>
</evidence>
<keyword evidence="2" id="KW-1185">Reference proteome</keyword>
<comment type="caution">
    <text evidence="1">The sequence shown here is derived from an EMBL/GenBank/DDBJ whole genome shotgun (WGS) entry which is preliminary data.</text>
</comment>
<accession>A0ACC0G6E7</accession>
<proteinExistence type="predicted"/>
<evidence type="ECO:0000313" key="2">
    <source>
        <dbReference type="Proteomes" id="UP001060215"/>
    </source>
</evidence>
<sequence>MARVACRGLVFGHSVVEHAAVVVLMTYLMAEWKEDLQKSAAAVNINQGLTSVITLAFAHLADTYVGCFKMVFFSTISYVIGLSLLCLSILKLFPHTKVCLFYIALAMIAMGRAGRNSTLKPFLAYQFRAKYQEDDDDRVQSRTKVCWSFAWLMGKTKVDGEEALRKSVVALNGLAGIAIINQDFSQAASLYREALVLAEEHSEDFRLDPLLNIHIHYNLAEIRPLGYMMLKNVINMMGKEKK</sequence>
<reference evidence="1 2" key="1">
    <citation type="journal article" date="2022" name="Plant J.">
        <title>Chromosome-level genome of Camellia lanceoleosa provides a valuable resource for understanding genome evolution and self-incompatibility.</title>
        <authorList>
            <person name="Gong W."/>
            <person name="Xiao S."/>
            <person name="Wang L."/>
            <person name="Liao Z."/>
            <person name="Chang Y."/>
            <person name="Mo W."/>
            <person name="Hu G."/>
            <person name="Li W."/>
            <person name="Zhao G."/>
            <person name="Zhu H."/>
            <person name="Hu X."/>
            <person name="Ji K."/>
            <person name="Xiang X."/>
            <person name="Song Q."/>
            <person name="Yuan D."/>
            <person name="Jin S."/>
            <person name="Zhang L."/>
        </authorList>
    </citation>
    <scope>NUCLEOTIDE SEQUENCE [LARGE SCALE GENOMIC DNA]</scope>
    <source>
        <strain evidence="1">SQ_2022a</strain>
    </source>
</reference>